<reference evidence="1" key="1">
    <citation type="journal article" date="2021" name="PeerJ">
        <title>Extensive microbial diversity within the chicken gut microbiome revealed by metagenomics and culture.</title>
        <authorList>
            <person name="Gilroy R."/>
            <person name="Ravi A."/>
            <person name="Getino M."/>
            <person name="Pursley I."/>
            <person name="Horton D.L."/>
            <person name="Alikhan N.F."/>
            <person name="Baker D."/>
            <person name="Gharbi K."/>
            <person name="Hall N."/>
            <person name="Watson M."/>
            <person name="Adriaenssens E.M."/>
            <person name="Foster-Nyarko E."/>
            <person name="Jarju S."/>
            <person name="Secka A."/>
            <person name="Antonio M."/>
            <person name="Oren A."/>
            <person name="Chaudhuri R.R."/>
            <person name="La Ragione R."/>
            <person name="Hildebrand F."/>
            <person name="Pallen M.J."/>
        </authorList>
    </citation>
    <scope>NUCLEOTIDE SEQUENCE</scope>
    <source>
        <strain evidence="1">CHK189-29639</strain>
    </source>
</reference>
<evidence type="ECO:0000313" key="2">
    <source>
        <dbReference type="Proteomes" id="UP000759256"/>
    </source>
</evidence>
<comment type="caution">
    <text evidence="1">The sequence shown here is derived from an EMBL/GenBank/DDBJ whole genome shotgun (WGS) entry which is preliminary data.</text>
</comment>
<dbReference type="RefSeq" id="WP_191355421.1">
    <property type="nucleotide sequence ID" value="NZ_JBKZCF010000003.1"/>
</dbReference>
<dbReference type="AlphaFoldDB" id="A0A921LKB4"/>
<gene>
    <name evidence="1" type="ORF">K8V06_05400</name>
</gene>
<evidence type="ECO:0000313" key="1">
    <source>
        <dbReference type="EMBL" id="HJG15560.1"/>
    </source>
</evidence>
<accession>A0A921LKB4</accession>
<sequence>MIINKSDVLNQFDDYREIISKATNLHLSLKKESKTFLRVYVLWSLSKRPELEKWLHNNYYVVSLSFLLEAFTCLMLNQTSGAQLLLRSSVENFIKFCLSTENLTIDNTRFKQNLKSLRTVYNDEKILQHISKLETIYHDLSKLSHSTSSSEISIVNYIGQTLNVTELEFKNTITYIRKIIDIYLLFIFTICRESLKKWDSSDLRNTLKIGFKDNKVKSILQQLSF</sequence>
<name>A0A921LKB4_9LACO</name>
<reference evidence="1" key="2">
    <citation type="submission" date="2021-09" db="EMBL/GenBank/DDBJ databases">
        <authorList>
            <person name="Gilroy R."/>
        </authorList>
    </citation>
    <scope>NUCLEOTIDE SEQUENCE</scope>
    <source>
        <strain evidence="1">CHK189-29639</strain>
    </source>
</reference>
<dbReference type="Proteomes" id="UP000759256">
    <property type="component" value="Unassembled WGS sequence"/>
</dbReference>
<protein>
    <submittedName>
        <fullName evidence="1">Uncharacterized protein</fullName>
    </submittedName>
</protein>
<proteinExistence type="predicted"/>
<organism evidence="1 2">
    <name type="scientific">Ligilactobacillus salivarius</name>
    <dbReference type="NCBI Taxonomy" id="1624"/>
    <lineage>
        <taxon>Bacteria</taxon>
        <taxon>Bacillati</taxon>
        <taxon>Bacillota</taxon>
        <taxon>Bacilli</taxon>
        <taxon>Lactobacillales</taxon>
        <taxon>Lactobacillaceae</taxon>
        <taxon>Ligilactobacillus</taxon>
    </lineage>
</organism>
<dbReference type="EMBL" id="DYVK01000053">
    <property type="protein sequence ID" value="HJG15560.1"/>
    <property type="molecule type" value="Genomic_DNA"/>
</dbReference>